<evidence type="ECO:0000313" key="2">
    <source>
        <dbReference type="EMBL" id="THZ21093.1"/>
    </source>
</evidence>
<dbReference type="EMBL" id="QZBM01000169">
    <property type="protein sequence ID" value="THZ21093.1"/>
    <property type="molecule type" value="Genomic_DNA"/>
</dbReference>
<dbReference type="InterPro" id="IPR013719">
    <property type="entry name" value="RTT106/SPT16-like_middle_dom"/>
</dbReference>
<feature type="domain" description="Histone chaperone RTT106/FACT complex subunit SPT16-like middle" evidence="1">
    <location>
        <begin position="472"/>
        <end position="548"/>
    </location>
</feature>
<reference evidence="2 3" key="1">
    <citation type="submission" date="2018-10" db="EMBL/GenBank/DDBJ databases">
        <title>Fifty Aureobasidium pullulans genomes reveal a recombining polyextremotolerant generalist.</title>
        <authorList>
            <person name="Gostincar C."/>
            <person name="Turk M."/>
            <person name="Zajc J."/>
            <person name="Gunde-Cimerman N."/>
        </authorList>
    </citation>
    <scope>NUCLEOTIDE SEQUENCE [LARGE SCALE GENOMIC DNA]</scope>
    <source>
        <strain evidence="2 3">EXF-3863</strain>
    </source>
</reference>
<proteinExistence type="predicted"/>
<dbReference type="SUPFAM" id="SSF50729">
    <property type="entry name" value="PH domain-like"/>
    <property type="match status" value="1"/>
</dbReference>
<protein>
    <recommendedName>
        <fullName evidence="1">Histone chaperone RTT106/FACT complex subunit SPT16-like middle domain-containing protein</fullName>
    </recommendedName>
</protein>
<sequence>MADANSQLHVRTANLDGDDVEFILAAWDSTLPFLASIGAGEMWGNQPLSARAGQRQEVIDIIKGTTKELHGSRDFLIAETRRSEGIVQLGAAMTRQRLPDYLNQHVDIRSHIDANKALIYLEVLVADQRPNRRYKGAGQALVEALKQRARLDGKDILPRMFGMTTQVENVFEEIPSLGKRVQKMIGKPNKADQDVLLDLCGSIAFLREDDDCIDALDRNIPPYDWLEKPDAKAALKRRYGGKLLSKDKRLRYSGPEKVFISCEEREKRKFLDQYRLGIDTFDPLIEGMGCGTYILGIDVVSCISPVQQNMHLEIMSGSWRKGGQDSIRLSKITDDIARGDTYMLHSALIDQVIFLPCPVDTKAFRVVVVLLAAAGASTITKTLPKLMVLDVPREHKLDGTMGENAGPYDTAEDVIERVFNDKSMMGGHGKHVVKPDPEEFISNVETRNKEEKEIMCTRDLANLQQLYTKVNKPEGFLCLLPTGLFYGWKDPTPYLPHELVKSVEIYEGAKTKKTFDLVIHASEPYYHSGQLTEVPFKGLSKQDLEPVKRQAITVVVSQSSH</sequence>
<comment type="caution">
    <text evidence="2">The sequence shown here is derived from an EMBL/GenBank/DDBJ whole genome shotgun (WGS) entry which is preliminary data.</text>
</comment>
<dbReference type="Proteomes" id="UP000308005">
    <property type="component" value="Unassembled WGS sequence"/>
</dbReference>
<name>A0A4S9TAE7_AURPU</name>
<evidence type="ECO:0000313" key="3">
    <source>
        <dbReference type="Proteomes" id="UP000308005"/>
    </source>
</evidence>
<dbReference type="Gene3D" id="2.30.29.30">
    <property type="entry name" value="Pleckstrin-homology domain (PH domain)/Phosphotyrosine-binding domain (PTB)"/>
    <property type="match status" value="1"/>
</dbReference>
<evidence type="ECO:0000259" key="1">
    <source>
        <dbReference type="Pfam" id="PF08512"/>
    </source>
</evidence>
<dbReference type="InterPro" id="IPR011993">
    <property type="entry name" value="PH-like_dom_sf"/>
</dbReference>
<accession>A0A4S9TAE7</accession>
<dbReference type="AlphaFoldDB" id="A0A4S9TAE7"/>
<dbReference type="Pfam" id="PF08512">
    <property type="entry name" value="Rttp106-like_middle"/>
    <property type="match status" value="1"/>
</dbReference>
<organism evidence="2 3">
    <name type="scientific">Aureobasidium pullulans</name>
    <name type="common">Black yeast</name>
    <name type="synonym">Pullularia pullulans</name>
    <dbReference type="NCBI Taxonomy" id="5580"/>
    <lineage>
        <taxon>Eukaryota</taxon>
        <taxon>Fungi</taxon>
        <taxon>Dikarya</taxon>
        <taxon>Ascomycota</taxon>
        <taxon>Pezizomycotina</taxon>
        <taxon>Dothideomycetes</taxon>
        <taxon>Dothideomycetidae</taxon>
        <taxon>Dothideales</taxon>
        <taxon>Saccotheciaceae</taxon>
        <taxon>Aureobasidium</taxon>
    </lineage>
</organism>
<gene>
    <name evidence="2" type="ORF">D6C91_04504</name>
</gene>